<dbReference type="PANTHER" id="PTHR14027">
    <property type="entry name" value="RNA POLYMERASE-ASSOCIATED PROTEIN CTR9"/>
    <property type="match status" value="1"/>
</dbReference>
<evidence type="ECO:0000256" key="4">
    <source>
        <dbReference type="SAM" id="MobiDB-lite"/>
    </source>
</evidence>
<dbReference type="GO" id="GO:0016593">
    <property type="term" value="C:Cdc73/Paf1 complex"/>
    <property type="evidence" value="ECO:0007669"/>
    <property type="project" value="TreeGrafter"/>
</dbReference>
<dbReference type="PROSITE" id="PS50005">
    <property type="entry name" value="TPR"/>
    <property type="match status" value="3"/>
</dbReference>
<protein>
    <submittedName>
        <fullName evidence="6">RNA polymerase II-associated protein</fullName>
    </submittedName>
</protein>
<dbReference type="PANTHER" id="PTHR14027:SF2">
    <property type="entry name" value="RNA POLYMERASE-ASSOCIATED PROTEIN CTR9 HOMOLOG"/>
    <property type="match status" value="1"/>
</dbReference>
<accession>A0A9P5MRA9</accession>
<reference evidence="6" key="1">
    <citation type="submission" date="2019-10" db="EMBL/GenBank/DDBJ databases">
        <authorList>
            <consortium name="DOE Joint Genome Institute"/>
            <person name="Kuo A."/>
            <person name="Miyauchi S."/>
            <person name="Kiss E."/>
            <person name="Drula E."/>
            <person name="Kohler A."/>
            <person name="Sanchez-Garcia M."/>
            <person name="Andreopoulos B."/>
            <person name="Barry K.W."/>
            <person name="Bonito G."/>
            <person name="Buee M."/>
            <person name="Carver A."/>
            <person name="Chen C."/>
            <person name="Cichocki N."/>
            <person name="Clum A."/>
            <person name="Culley D."/>
            <person name="Crous P.W."/>
            <person name="Fauchery L."/>
            <person name="Girlanda M."/>
            <person name="Hayes R."/>
            <person name="Keri Z."/>
            <person name="LaButti K."/>
            <person name="Lipzen A."/>
            <person name="Lombard V."/>
            <person name="Magnuson J."/>
            <person name="Maillard F."/>
            <person name="Morin E."/>
            <person name="Murat C."/>
            <person name="Nolan M."/>
            <person name="Ohm R."/>
            <person name="Pangilinan J."/>
            <person name="Pereira M."/>
            <person name="Perotto S."/>
            <person name="Peter M."/>
            <person name="Riley R."/>
            <person name="Sitrit Y."/>
            <person name="Stielow B."/>
            <person name="Szollosi G."/>
            <person name="Zifcakova L."/>
            <person name="Stursova M."/>
            <person name="Spatafora J.W."/>
            <person name="Tedersoo L."/>
            <person name="Vaario L.-M."/>
            <person name="Yamada A."/>
            <person name="Yan M."/>
            <person name="Wang P."/>
            <person name="Xu J."/>
            <person name="Bruns T."/>
            <person name="Baldrian P."/>
            <person name="Vilgalys R."/>
            <person name="Henrissat B."/>
            <person name="Grigoriev I.V."/>
            <person name="Hibbett D."/>
            <person name="Nagy L.G."/>
            <person name="Martin F.M."/>
        </authorList>
    </citation>
    <scope>NUCLEOTIDE SEQUENCE</scope>
    <source>
        <strain evidence="6">Prilba</strain>
    </source>
</reference>
<feature type="compositionally biased region" description="Gly residues" evidence="4">
    <location>
        <begin position="1025"/>
        <end position="1042"/>
    </location>
</feature>
<evidence type="ECO:0000256" key="5">
    <source>
        <dbReference type="SAM" id="Phobius"/>
    </source>
</evidence>
<feature type="compositionally biased region" description="Basic residues" evidence="4">
    <location>
        <begin position="1000"/>
        <end position="1009"/>
    </location>
</feature>
<evidence type="ECO:0000256" key="2">
    <source>
        <dbReference type="ARBA" id="ARBA00022803"/>
    </source>
</evidence>
<dbReference type="SMART" id="SM00028">
    <property type="entry name" value="TPR"/>
    <property type="match status" value="10"/>
</dbReference>
<keyword evidence="5" id="KW-1133">Transmembrane helix</keyword>
<feature type="transmembrane region" description="Helical" evidence="5">
    <location>
        <begin position="1091"/>
        <end position="1109"/>
    </location>
</feature>
<dbReference type="Pfam" id="PF13181">
    <property type="entry name" value="TPR_8"/>
    <property type="match status" value="1"/>
</dbReference>
<dbReference type="SUPFAM" id="SSF48452">
    <property type="entry name" value="TPR-like"/>
    <property type="match status" value="2"/>
</dbReference>
<name>A0A9P5MRA9_9AGAM</name>
<dbReference type="GO" id="GO:0006355">
    <property type="term" value="P:regulation of DNA-templated transcription"/>
    <property type="evidence" value="ECO:0007669"/>
    <property type="project" value="InterPro"/>
</dbReference>
<dbReference type="InterPro" id="IPR031101">
    <property type="entry name" value="Ctr9"/>
</dbReference>
<dbReference type="AlphaFoldDB" id="A0A9P5MRA9"/>
<keyword evidence="5" id="KW-0812">Transmembrane</keyword>
<keyword evidence="1" id="KW-0677">Repeat</keyword>
<organism evidence="6 7">
    <name type="scientific">Russula ochroleuca</name>
    <dbReference type="NCBI Taxonomy" id="152965"/>
    <lineage>
        <taxon>Eukaryota</taxon>
        <taxon>Fungi</taxon>
        <taxon>Dikarya</taxon>
        <taxon>Basidiomycota</taxon>
        <taxon>Agaricomycotina</taxon>
        <taxon>Agaricomycetes</taxon>
        <taxon>Russulales</taxon>
        <taxon>Russulaceae</taxon>
        <taxon>Russula</taxon>
    </lineage>
</organism>
<feature type="region of interest" description="Disordered" evidence="4">
    <location>
        <begin position="982"/>
        <end position="1087"/>
    </location>
</feature>
<dbReference type="Gene3D" id="1.25.40.10">
    <property type="entry name" value="Tetratricopeptide repeat domain"/>
    <property type="match status" value="4"/>
</dbReference>
<sequence length="1110" mass="122650">MASADLLPWNSAPGRSIDIELGGQEVINIELDTLDSNADDVLEVLKEGQPKVAYWTRLAGEYMRRGHLDAAEKIALSAIDSFQSSGSTSSLPPIYSILASIQLAKARKAPKLKLHNARQDIMTAEKSRDEYMREATQLLNHGDQAAAEGGEISSATKELLLLTRAIHQLANRSMEDALRSFEAVLKERPTNLIALLGKARILYARRQYAPALKRFQQALQLNPYCLPDPRIGIGLCLWALNHREKAKAAWERSVEVNPSEWSGQLLLGLDALNASKNPDLSEDDRIQELMVGSKLIEKAFNSNQRNASAANALCDIFLRKGQYKRALKLAERTIQFADTMAVLTDGYIRAGRVCHAEGSYSDALKHYKQGADGQSKNVLAAIGFAQMQLQNDETAAAIHTLDSLLQPPNLPRSLEATAMLASLRLHPRPGVSSSDAAQERTKARELFDRVYRAIEQYDDGAVQNGNASRSEPPPRVVVDDVEMHIEFSRLLQSENLDRAGKIFREAVRISEDGRVDPRLLNNLGVVSHLQSRFEEARVMYENALVGARVLGAEAEATSTSVLYNLARVYEDLNDDAKAMEAYEKLLDRHPEYVDAKIRRAHILSNMHQASEAHDLLKDSLASQSSNLNLRAYYTYFLIQSNASRPAREFVFGTLRDHDKHDLYALCAAGWLHYHQARESRDTSAKGVEERRVFFRRSAEFYEKALGLDPLCAIAAQGLAIVTAEDALGTLGGALPPGPAPDEGQRRAANARDALEVFAKVRESTSDGSVYVNMGHCYFARDEFDRAIESYETASQRYYGGRNISVLLCLARSWYVKASKEQSFASMTVALQFTQKALHIQPVDKAVIYNIAMIQQKSAELLFSLPPAKRTLADLERGIARATHAQKMFGSLAADPANAVPYDRDLAEERKKYADSMLRRSEEHMSAQRQYEAEQAARLEGARQKRAAERERIEALEREREAKLRIEAEVLAVERARARQEAQQWSADLVKNESDEEREQRKARKAANRKVKSEAPSGDEGLSTPVGGGGGAGAGAGAGGAGAGNDSEPKKKRRKLKKSGAASAAASTQPSDAEDGGALFSEGEEEKPLKKVPVFSLWFLLVLLLMVCLLN</sequence>
<dbReference type="InterPro" id="IPR011990">
    <property type="entry name" value="TPR-like_helical_dom_sf"/>
</dbReference>
<evidence type="ECO:0000313" key="6">
    <source>
        <dbReference type="EMBL" id="KAF8472978.1"/>
    </source>
</evidence>
<dbReference type="EMBL" id="WHVB01000019">
    <property type="protein sequence ID" value="KAF8472978.1"/>
    <property type="molecule type" value="Genomic_DNA"/>
</dbReference>
<feature type="region of interest" description="Disordered" evidence="4">
    <location>
        <begin position="917"/>
        <end position="942"/>
    </location>
</feature>
<feature type="repeat" description="TPR" evidence="3">
    <location>
        <begin position="767"/>
        <end position="800"/>
    </location>
</feature>
<comment type="caution">
    <text evidence="6">The sequence shown here is derived from an EMBL/GenBank/DDBJ whole genome shotgun (WGS) entry which is preliminary data.</text>
</comment>
<dbReference type="Pfam" id="PF13424">
    <property type="entry name" value="TPR_12"/>
    <property type="match status" value="1"/>
</dbReference>
<dbReference type="Proteomes" id="UP000759537">
    <property type="component" value="Unassembled WGS sequence"/>
</dbReference>
<reference evidence="6" key="2">
    <citation type="journal article" date="2020" name="Nat. Commun.">
        <title>Large-scale genome sequencing of mycorrhizal fungi provides insights into the early evolution of symbiotic traits.</title>
        <authorList>
            <person name="Miyauchi S."/>
            <person name="Kiss E."/>
            <person name="Kuo A."/>
            <person name="Drula E."/>
            <person name="Kohler A."/>
            <person name="Sanchez-Garcia M."/>
            <person name="Morin E."/>
            <person name="Andreopoulos B."/>
            <person name="Barry K.W."/>
            <person name="Bonito G."/>
            <person name="Buee M."/>
            <person name="Carver A."/>
            <person name="Chen C."/>
            <person name="Cichocki N."/>
            <person name="Clum A."/>
            <person name="Culley D."/>
            <person name="Crous P.W."/>
            <person name="Fauchery L."/>
            <person name="Girlanda M."/>
            <person name="Hayes R.D."/>
            <person name="Keri Z."/>
            <person name="LaButti K."/>
            <person name="Lipzen A."/>
            <person name="Lombard V."/>
            <person name="Magnuson J."/>
            <person name="Maillard F."/>
            <person name="Murat C."/>
            <person name="Nolan M."/>
            <person name="Ohm R.A."/>
            <person name="Pangilinan J."/>
            <person name="Pereira M.F."/>
            <person name="Perotto S."/>
            <person name="Peter M."/>
            <person name="Pfister S."/>
            <person name="Riley R."/>
            <person name="Sitrit Y."/>
            <person name="Stielow J.B."/>
            <person name="Szollosi G."/>
            <person name="Zifcakova L."/>
            <person name="Stursova M."/>
            <person name="Spatafora J.W."/>
            <person name="Tedersoo L."/>
            <person name="Vaario L.M."/>
            <person name="Yamada A."/>
            <person name="Yan M."/>
            <person name="Wang P."/>
            <person name="Xu J."/>
            <person name="Bruns T."/>
            <person name="Baldrian P."/>
            <person name="Vilgalys R."/>
            <person name="Dunand C."/>
            <person name="Henrissat B."/>
            <person name="Grigoriev I.V."/>
            <person name="Hibbett D."/>
            <person name="Nagy L.G."/>
            <person name="Martin F.M."/>
        </authorList>
    </citation>
    <scope>NUCLEOTIDE SEQUENCE</scope>
    <source>
        <strain evidence="6">Prilba</strain>
    </source>
</reference>
<dbReference type="InterPro" id="IPR019734">
    <property type="entry name" value="TPR_rpt"/>
</dbReference>
<feature type="repeat" description="TPR" evidence="3">
    <location>
        <begin position="192"/>
        <end position="225"/>
    </location>
</feature>
<dbReference type="GO" id="GO:0006368">
    <property type="term" value="P:transcription elongation by RNA polymerase II"/>
    <property type="evidence" value="ECO:0007669"/>
    <property type="project" value="TreeGrafter"/>
</dbReference>
<dbReference type="GO" id="GO:0000993">
    <property type="term" value="F:RNA polymerase II complex binding"/>
    <property type="evidence" value="ECO:0007669"/>
    <property type="project" value="TreeGrafter"/>
</dbReference>
<feature type="repeat" description="TPR" evidence="3">
    <location>
        <begin position="559"/>
        <end position="592"/>
    </location>
</feature>
<gene>
    <name evidence="6" type="ORF">DFH94DRAFT_146576</name>
</gene>
<proteinExistence type="predicted"/>
<dbReference type="Pfam" id="PF13432">
    <property type="entry name" value="TPR_16"/>
    <property type="match status" value="1"/>
</dbReference>
<evidence type="ECO:0000256" key="3">
    <source>
        <dbReference type="PROSITE-ProRule" id="PRU00339"/>
    </source>
</evidence>
<keyword evidence="7" id="KW-1185">Reference proteome</keyword>
<evidence type="ECO:0000313" key="7">
    <source>
        <dbReference type="Proteomes" id="UP000759537"/>
    </source>
</evidence>
<evidence type="ECO:0000256" key="1">
    <source>
        <dbReference type="ARBA" id="ARBA00022737"/>
    </source>
</evidence>
<dbReference type="OrthoDB" id="343875at2759"/>
<keyword evidence="2 3" id="KW-0802">TPR repeat</keyword>
<keyword evidence="5" id="KW-0472">Membrane</keyword>